<feature type="region of interest" description="Disordered" evidence="1">
    <location>
        <begin position="82"/>
        <end position="105"/>
    </location>
</feature>
<organism evidence="3 4">
    <name type="scientific">Aerosakkonema funiforme FACHB-1375</name>
    <dbReference type="NCBI Taxonomy" id="2949571"/>
    <lineage>
        <taxon>Bacteria</taxon>
        <taxon>Bacillati</taxon>
        <taxon>Cyanobacteriota</taxon>
        <taxon>Cyanophyceae</taxon>
        <taxon>Oscillatoriophycideae</taxon>
        <taxon>Aerosakkonematales</taxon>
        <taxon>Aerosakkonemataceae</taxon>
        <taxon>Aerosakkonema</taxon>
    </lineage>
</organism>
<feature type="chain" id="PRO_5037197833" evidence="2">
    <location>
        <begin position="32"/>
        <end position="270"/>
    </location>
</feature>
<feature type="signal peptide" evidence="2">
    <location>
        <begin position="1"/>
        <end position="31"/>
    </location>
</feature>
<evidence type="ECO:0000256" key="2">
    <source>
        <dbReference type="SAM" id="SignalP"/>
    </source>
</evidence>
<proteinExistence type="predicted"/>
<dbReference type="Gene3D" id="3.30.110.170">
    <property type="entry name" value="Protein of unknown function (DUF541), domain 1"/>
    <property type="match status" value="1"/>
</dbReference>
<evidence type="ECO:0000256" key="1">
    <source>
        <dbReference type="SAM" id="MobiDB-lite"/>
    </source>
</evidence>
<evidence type="ECO:0000313" key="4">
    <source>
        <dbReference type="Proteomes" id="UP000641646"/>
    </source>
</evidence>
<accession>A0A926ZHB6</accession>
<comment type="caution">
    <text evidence="3">The sequence shown here is derived from an EMBL/GenBank/DDBJ whole genome shotgun (WGS) entry which is preliminary data.</text>
</comment>
<dbReference type="AlphaFoldDB" id="A0A926ZHB6"/>
<keyword evidence="2" id="KW-0732">Signal</keyword>
<reference evidence="3" key="2">
    <citation type="submission" date="2020-08" db="EMBL/GenBank/DDBJ databases">
        <authorList>
            <person name="Chen M."/>
            <person name="Teng W."/>
            <person name="Zhao L."/>
            <person name="Hu C."/>
            <person name="Zhou Y."/>
            <person name="Han B."/>
            <person name="Song L."/>
            <person name="Shu W."/>
        </authorList>
    </citation>
    <scope>NUCLEOTIDE SEQUENCE</scope>
    <source>
        <strain evidence="3">FACHB-1375</strain>
    </source>
</reference>
<dbReference type="InterPro" id="IPR007497">
    <property type="entry name" value="SIMPL/DUF541"/>
</dbReference>
<dbReference type="Pfam" id="PF04402">
    <property type="entry name" value="SIMPL"/>
    <property type="match status" value="1"/>
</dbReference>
<evidence type="ECO:0000313" key="3">
    <source>
        <dbReference type="EMBL" id="MBD2182454.1"/>
    </source>
</evidence>
<sequence length="270" mass="28332">MSKFLPGVYHTLFTAATIAALWMGATKNSSADNSVFSVSQGSNGSTPDSLVSRRAISVIGQGLVTAPADTARLEFRFANRAPVEPPPATSLTPAQEAPSLPGEEPLKPVVDALVGMKVPQDNITIETSSLENPKLLVKIDKPTRERVQEVVKVASSALKGSDALFIQGIGAEYAVNDCQPLERTARRIALKDAQSQVSSIALEMGVQVGELLLVTVYPIVSPASVSACGSKVAVPTSPFAGFSDSTPPYNPSAPTEVQVRSQIGVTYAIK</sequence>
<dbReference type="Proteomes" id="UP000641646">
    <property type="component" value="Unassembled WGS sequence"/>
</dbReference>
<reference evidence="3" key="1">
    <citation type="journal article" date="2015" name="ISME J.">
        <title>Draft Genome Sequence of Streptomyces incarnatus NRRL8089, which Produces the Nucleoside Antibiotic Sinefungin.</title>
        <authorList>
            <person name="Oshima K."/>
            <person name="Hattori M."/>
            <person name="Shimizu H."/>
            <person name="Fukuda K."/>
            <person name="Nemoto M."/>
            <person name="Inagaki K."/>
            <person name="Tamura T."/>
        </authorList>
    </citation>
    <scope>NUCLEOTIDE SEQUENCE</scope>
    <source>
        <strain evidence="3">FACHB-1375</strain>
    </source>
</reference>
<dbReference type="RefSeq" id="WP_190465267.1">
    <property type="nucleotide sequence ID" value="NZ_JACJPW010000037.1"/>
</dbReference>
<name>A0A926ZHB6_9CYAN</name>
<protein>
    <submittedName>
        <fullName evidence="3">SIMPL domain-containing protein</fullName>
    </submittedName>
</protein>
<dbReference type="EMBL" id="JACJPW010000037">
    <property type="protein sequence ID" value="MBD2182454.1"/>
    <property type="molecule type" value="Genomic_DNA"/>
</dbReference>
<keyword evidence="4" id="KW-1185">Reference proteome</keyword>
<gene>
    <name evidence="3" type="ORF">H6G03_15340</name>
</gene>